<keyword evidence="4" id="KW-1185">Reference proteome</keyword>
<dbReference type="PANTHER" id="PTHR11011">
    <property type="entry name" value="MALE STERILITY PROTEIN 2-RELATED"/>
    <property type="match status" value="1"/>
</dbReference>
<comment type="catalytic activity">
    <reaction evidence="1">
        <text>a long-chain fatty acyl-CoA + 2 NADPH + 2 H(+) = a long-chain primary fatty alcohol + 2 NADP(+) + CoA</text>
        <dbReference type="Rhea" id="RHEA:52716"/>
        <dbReference type="ChEBI" id="CHEBI:15378"/>
        <dbReference type="ChEBI" id="CHEBI:57287"/>
        <dbReference type="ChEBI" id="CHEBI:57783"/>
        <dbReference type="ChEBI" id="CHEBI:58349"/>
        <dbReference type="ChEBI" id="CHEBI:77396"/>
        <dbReference type="ChEBI" id="CHEBI:83139"/>
        <dbReference type="EC" id="1.2.1.84"/>
    </reaction>
</comment>
<comment type="similarity">
    <text evidence="1">Belongs to the fatty acyl-CoA reductase family.</text>
</comment>
<keyword evidence="1" id="KW-0560">Oxidoreductase</keyword>
<accession>A0A7N0UA36</accession>
<evidence type="ECO:0000256" key="1">
    <source>
        <dbReference type="RuleBase" id="RU363097"/>
    </source>
</evidence>
<dbReference type="SUPFAM" id="SSF51735">
    <property type="entry name" value="NAD(P)-binding Rossmann-fold domains"/>
    <property type="match status" value="1"/>
</dbReference>
<evidence type="ECO:0000313" key="3">
    <source>
        <dbReference type="EnsemblPlants" id="Kaladp0056s0116.2.v1.1"/>
    </source>
</evidence>
<name>A0A7N0UA36_KALFE</name>
<dbReference type="EC" id="1.2.1.84" evidence="1"/>
<dbReference type="CDD" id="cd05236">
    <property type="entry name" value="FAR-N_SDR_e"/>
    <property type="match status" value="1"/>
</dbReference>
<dbReference type="Proteomes" id="UP000594263">
    <property type="component" value="Unplaced"/>
</dbReference>
<dbReference type="AlphaFoldDB" id="A0A7N0UA36"/>
<dbReference type="PANTHER" id="PTHR11011:SF99">
    <property type="entry name" value="FATTY ACYL-COA REDUCTASE 3"/>
    <property type="match status" value="1"/>
</dbReference>
<dbReference type="EnsemblPlants" id="Kaladp0056s0116.2.v1.1">
    <property type="protein sequence ID" value="Kaladp0056s0116.2.v1.1"/>
    <property type="gene ID" value="Kaladp0056s0116.v1.1"/>
</dbReference>
<dbReference type="InterPro" id="IPR026055">
    <property type="entry name" value="FAR"/>
</dbReference>
<dbReference type="InterPro" id="IPR036291">
    <property type="entry name" value="NAD(P)-bd_dom_sf"/>
</dbReference>
<reference evidence="3" key="1">
    <citation type="submission" date="2021-01" db="UniProtKB">
        <authorList>
            <consortium name="EnsemblPlants"/>
        </authorList>
    </citation>
    <scope>IDENTIFICATION</scope>
</reference>
<dbReference type="GO" id="GO:0010345">
    <property type="term" value="P:suberin biosynthetic process"/>
    <property type="evidence" value="ECO:0007669"/>
    <property type="project" value="TreeGrafter"/>
</dbReference>
<keyword evidence="1" id="KW-0521">NADP</keyword>
<dbReference type="Gene3D" id="3.40.50.720">
    <property type="entry name" value="NAD(P)-binding Rossmann-like Domain"/>
    <property type="match status" value="1"/>
</dbReference>
<dbReference type="GO" id="GO:0102965">
    <property type="term" value="F:alcohol-forming long-chain fatty acyl-CoA reductase activity"/>
    <property type="evidence" value="ECO:0007669"/>
    <property type="project" value="UniProtKB-EC"/>
</dbReference>
<comment type="function">
    <text evidence="1">Catalyzes the reduction of fatty acyl-CoA to fatty alcohols.</text>
</comment>
<keyword evidence="1" id="KW-0444">Lipid biosynthesis</keyword>
<dbReference type="GO" id="GO:0035336">
    <property type="term" value="P:long-chain fatty-acyl-CoA metabolic process"/>
    <property type="evidence" value="ECO:0007669"/>
    <property type="project" value="TreeGrafter"/>
</dbReference>
<evidence type="ECO:0000313" key="4">
    <source>
        <dbReference type="Proteomes" id="UP000594263"/>
    </source>
</evidence>
<sequence>MDLGSILTFLECKSILVTGATGFIAKILVEKILRTQPKVGKLYLLVRAADTNSANQRLQDEMINKELFRVMKEKWGGGLNTFISEKVVPVAGDISCEDLGVKETGLMEEMWREVDVVVNLAATTNFDERYDIALGLNTMGPKYIVNFAKKCAKLKLLVHVSTAYVWGEKGGLMPETPFRMGEALNGTLGLDVDVEMKLVQERLQQLEDTKATEREIKIALKELGIERARKYGWPNTYVFTKAMGEMLVGSLKGDMPLVILRPTIITSTYKEPFPGWVEGLRTIDSLAVGYGKGRLTCFLGDPDSIIDAVEQ</sequence>
<organism evidence="3 4">
    <name type="scientific">Kalanchoe fedtschenkoi</name>
    <name type="common">Lavender scallops</name>
    <name type="synonym">South American air plant</name>
    <dbReference type="NCBI Taxonomy" id="63787"/>
    <lineage>
        <taxon>Eukaryota</taxon>
        <taxon>Viridiplantae</taxon>
        <taxon>Streptophyta</taxon>
        <taxon>Embryophyta</taxon>
        <taxon>Tracheophyta</taxon>
        <taxon>Spermatophyta</taxon>
        <taxon>Magnoliopsida</taxon>
        <taxon>eudicotyledons</taxon>
        <taxon>Gunneridae</taxon>
        <taxon>Pentapetalae</taxon>
        <taxon>Saxifragales</taxon>
        <taxon>Crassulaceae</taxon>
        <taxon>Kalanchoe</taxon>
    </lineage>
</organism>
<dbReference type="Gramene" id="Kaladp0056s0116.2.v1.1">
    <property type="protein sequence ID" value="Kaladp0056s0116.2.v1.1"/>
    <property type="gene ID" value="Kaladp0056s0116.v1.1"/>
</dbReference>
<dbReference type="Pfam" id="PF07993">
    <property type="entry name" value="NAD_binding_4"/>
    <property type="match status" value="1"/>
</dbReference>
<protein>
    <recommendedName>
        <fullName evidence="1">Fatty acyl-CoA reductase</fullName>
        <ecNumber evidence="1">1.2.1.84</ecNumber>
    </recommendedName>
</protein>
<proteinExistence type="inferred from homology"/>
<dbReference type="InterPro" id="IPR013120">
    <property type="entry name" value="FAR_NAD-bd"/>
</dbReference>
<feature type="domain" description="Thioester reductase (TE)" evidence="2">
    <location>
        <begin position="17"/>
        <end position="309"/>
    </location>
</feature>
<evidence type="ECO:0000259" key="2">
    <source>
        <dbReference type="Pfam" id="PF07993"/>
    </source>
</evidence>
<keyword evidence="1" id="KW-0443">Lipid metabolism</keyword>
<dbReference type="GO" id="GO:0080019">
    <property type="term" value="F:alcohol-forming very long-chain fatty acyl-CoA reductase activity"/>
    <property type="evidence" value="ECO:0007669"/>
    <property type="project" value="InterPro"/>
</dbReference>